<sequence>MNTFPDLKRLLRKAGVVYQIIEDNPGRHNLLIQFKPDKVLFPNPLSFPVTVVITGDNYCLFQSQFKNIGEYDPKRKKQYTVEVYCFDCEELLTKMHRFGFLPNNAKKKIDAIAEKEGYGYARKSSQKKTDKSR</sequence>
<gene>
    <name evidence="1" type="ORF">QNI22_32955</name>
</gene>
<dbReference type="Proteomes" id="UP001232063">
    <property type="component" value="Unassembled WGS sequence"/>
</dbReference>
<keyword evidence="2" id="KW-1185">Reference proteome</keyword>
<evidence type="ECO:0000313" key="2">
    <source>
        <dbReference type="Proteomes" id="UP001232063"/>
    </source>
</evidence>
<dbReference type="RefSeq" id="WP_314517607.1">
    <property type="nucleotide sequence ID" value="NZ_JASJOU010000016.1"/>
</dbReference>
<name>A0AAE3UGZ9_9BACT</name>
<proteinExistence type="predicted"/>
<accession>A0AAE3UGZ9</accession>
<comment type="caution">
    <text evidence="1">The sequence shown here is derived from an EMBL/GenBank/DDBJ whole genome shotgun (WGS) entry which is preliminary data.</text>
</comment>
<dbReference type="AlphaFoldDB" id="A0AAE3UGZ9"/>
<dbReference type="EMBL" id="JASJOU010000016">
    <property type="protein sequence ID" value="MDJ1505513.1"/>
    <property type="molecule type" value="Genomic_DNA"/>
</dbReference>
<organism evidence="1 2">
    <name type="scientific">Xanthocytophaga agilis</name>
    <dbReference type="NCBI Taxonomy" id="3048010"/>
    <lineage>
        <taxon>Bacteria</taxon>
        <taxon>Pseudomonadati</taxon>
        <taxon>Bacteroidota</taxon>
        <taxon>Cytophagia</taxon>
        <taxon>Cytophagales</taxon>
        <taxon>Rhodocytophagaceae</taxon>
        <taxon>Xanthocytophaga</taxon>
    </lineage>
</organism>
<protein>
    <submittedName>
        <fullName evidence="1">Uncharacterized protein</fullName>
    </submittedName>
</protein>
<evidence type="ECO:0000313" key="1">
    <source>
        <dbReference type="EMBL" id="MDJ1505513.1"/>
    </source>
</evidence>
<reference evidence="1" key="1">
    <citation type="submission" date="2023-05" db="EMBL/GenBank/DDBJ databases">
        <authorList>
            <person name="Zhang X."/>
        </authorList>
    </citation>
    <scope>NUCLEOTIDE SEQUENCE</scope>
    <source>
        <strain evidence="1">BD1B2-1</strain>
    </source>
</reference>